<dbReference type="eggNOG" id="COG0715">
    <property type="taxonomic scope" value="Bacteria"/>
</dbReference>
<dbReference type="HOGENOM" id="CLU_000445_86_3_10"/>
<dbReference type="OrthoDB" id="1522284at2"/>
<protein>
    <recommendedName>
        <fullName evidence="6">histidine kinase</fullName>
        <ecNumber evidence="6">2.7.13.3</ecNumber>
    </recommendedName>
    <alternativeName>
        <fullName evidence="12">Thiamine pyrimidine synthase</fullName>
    </alternativeName>
</protein>
<dbReference type="PANTHER" id="PTHR31528:SF1">
    <property type="entry name" value="4-AMINO-5-HYDROXYMETHYL-2-METHYLPYRIMIDINE PHOSPHATE SYNTHASE THI11-RELATED"/>
    <property type="match status" value="1"/>
</dbReference>
<sequence length="749" mass="86843">MDYVHCIVLSACMRNLIQFVFTCFIIISTCFYVAAQPQERINLQLKWYHQFQFAGYYAAHIKKFYEKEGLDVHFIEGGDQKSVLREVTQGHADFGITGSDILYNYIEGSPVVVTSVIFQHSPYTFMTLKKSGIRSPLNLYKRKVMASGDQGWFLLRSLFFREGIPPDSIKLMKHSWNNQDLIDEKVDAISAYSTVEPFQLKKKGYEVYLISPRDYGLDFYGDLIFTSKRYAENNADVVEAFNRASIKGWEYALAHKEEMITYILGLPGVKERNITREHLEFEANETENLIYSNLVEIGHINTGRFQNMLDMYKELKIVPASASIDGLVFEKKEINWEKISYTIILIAVFVAALFSVIFIWNRRLVKIVNKKTKELKDEVENRKIAEEIARQNELKLKLAIKGANIGLWEWDVYTQEFTISKQWCFLLGLDFFSLPIRKNIFDFIHPQDIPILKKSLKTNFAGIRRLSMHQLRLLNSNGDEIHVLISFRVIKTEVKKGRKLYGVVVNIDNIKKQESSLLQLSEELMHSNKELKKFAYITSHNLRAPVVNIVALMSMFEKKELTENNVQIFEKLDASVTKLNDTLNDLIEIVSNSRKDLPKLDTVNFKCVFEDICRSINLEIERINPSIILDFKTQDFKYTRSYLESIFLNMLTNAIKYRDKERKLTIHISTYEDDRYVYLKVSDNGIGMDLKKNGQRLFELYQRFEPSIQGKGIGLFLVKSQVESLSGKLFVNSELGVGTTFTIAFLKEL</sequence>
<keyword evidence="10" id="KW-0784">Thiamine biosynthesis</keyword>
<dbReference type="Pfam" id="PF09084">
    <property type="entry name" value="NMT1"/>
    <property type="match status" value="1"/>
</dbReference>
<evidence type="ECO:0000256" key="10">
    <source>
        <dbReference type="ARBA" id="ARBA00022977"/>
    </source>
</evidence>
<evidence type="ECO:0000256" key="12">
    <source>
        <dbReference type="ARBA" id="ARBA00033171"/>
    </source>
</evidence>
<evidence type="ECO:0000313" key="16">
    <source>
        <dbReference type="EMBL" id="ADY52920.1"/>
    </source>
</evidence>
<comment type="subunit">
    <text evidence="5">Homodimer.</text>
</comment>
<keyword evidence="14" id="KW-1133">Transmembrane helix</keyword>
<dbReference type="Gene3D" id="1.10.287.130">
    <property type="match status" value="1"/>
</dbReference>
<dbReference type="Gene3D" id="3.40.190.10">
    <property type="entry name" value="Periplasmic binding protein-like II"/>
    <property type="match status" value="2"/>
</dbReference>
<dbReference type="Proteomes" id="UP000000310">
    <property type="component" value="Chromosome"/>
</dbReference>
<dbReference type="SUPFAM" id="SSF55785">
    <property type="entry name" value="PYP-like sensor domain (PAS domain)"/>
    <property type="match status" value="1"/>
</dbReference>
<keyword evidence="17" id="KW-1185">Reference proteome</keyword>
<evidence type="ECO:0000259" key="15">
    <source>
        <dbReference type="PROSITE" id="PS50109"/>
    </source>
</evidence>
<dbReference type="Gene3D" id="3.30.565.10">
    <property type="entry name" value="Histidine kinase-like ATPase, C-terminal domain"/>
    <property type="match status" value="1"/>
</dbReference>
<evidence type="ECO:0000256" key="7">
    <source>
        <dbReference type="ARBA" id="ARBA00022679"/>
    </source>
</evidence>
<dbReference type="CDD" id="cd00130">
    <property type="entry name" value="PAS"/>
    <property type="match status" value="1"/>
</dbReference>
<comment type="catalytic activity">
    <reaction evidence="1">
        <text>ATP + protein L-histidine = ADP + protein N-phospho-L-histidine.</text>
        <dbReference type="EC" id="2.7.13.3"/>
    </reaction>
</comment>
<dbReference type="InterPro" id="IPR000014">
    <property type="entry name" value="PAS"/>
</dbReference>
<comment type="similarity">
    <text evidence="4">Belongs to the NMT1/THI5 family.</text>
</comment>
<feature type="domain" description="Histidine kinase" evidence="15">
    <location>
        <begin position="537"/>
        <end position="749"/>
    </location>
</feature>
<comment type="pathway">
    <text evidence="3">Cofactor biosynthesis; thiamine diphosphate biosynthesis.</text>
</comment>
<evidence type="ECO:0000256" key="14">
    <source>
        <dbReference type="SAM" id="Phobius"/>
    </source>
</evidence>
<keyword evidence="7" id="KW-0808">Transferase</keyword>
<gene>
    <name evidence="16" type="ordered locus">Pedsa_2372</name>
</gene>
<comment type="function">
    <text evidence="2">Responsible for the formation of the pyrimidine heterocycle in the thiamine biosynthesis pathway. Catalyzes the formation of hydroxymethylpyrimidine phosphate (HMP-P) from histidine and pyridoxal phosphate (PLP). The protein uses PLP and the active site histidine to form HMP-P, generating an inactive enzyme. The enzyme can only undergo a single turnover, which suggests it is a suicide enzyme.</text>
</comment>
<keyword evidence="8" id="KW-0479">Metal-binding</keyword>
<dbReference type="Gene3D" id="3.30.450.20">
    <property type="entry name" value="PAS domain"/>
    <property type="match status" value="1"/>
</dbReference>
<dbReference type="InterPro" id="IPR015168">
    <property type="entry name" value="SsuA/THI5"/>
</dbReference>
<evidence type="ECO:0000256" key="2">
    <source>
        <dbReference type="ARBA" id="ARBA00003469"/>
    </source>
</evidence>
<keyword evidence="11" id="KW-0408">Iron</keyword>
<evidence type="ECO:0000256" key="8">
    <source>
        <dbReference type="ARBA" id="ARBA00022723"/>
    </source>
</evidence>
<dbReference type="EC" id="2.7.13.3" evidence="6"/>
<dbReference type="PRINTS" id="PR00344">
    <property type="entry name" value="BCTRLSENSOR"/>
</dbReference>
<evidence type="ECO:0000256" key="5">
    <source>
        <dbReference type="ARBA" id="ARBA00011738"/>
    </source>
</evidence>
<dbReference type="InterPro" id="IPR036890">
    <property type="entry name" value="HATPase_C_sf"/>
</dbReference>
<evidence type="ECO:0000256" key="1">
    <source>
        <dbReference type="ARBA" id="ARBA00000085"/>
    </source>
</evidence>
<comment type="catalytic activity">
    <reaction evidence="13">
        <text>N(6)-(pyridoxal phosphate)-L-lysyl-[4-amino-5-hydroxymethyl-2-methylpyrimidine phosphate synthase] + L-histidyl-[4-amino-5-hydroxymethyl-2-methylpyrimidine phosphate synthase] + 2 Fe(3+) + 4 H2O = L-lysyl-[4-amino-5-hydroxymethyl-2-methylpyrimidine phosphate synthase] + (2S)-2-amino-5-hydroxy-4-oxopentanoyl-[4-amino-5-hydroxymethyl-2-methylpyrimidine phosphate synthase] + 4-amino-2-methyl-5-(phosphooxymethyl)pyrimidine + 3-oxopropanoate + 2 Fe(2+) + 2 H(+)</text>
        <dbReference type="Rhea" id="RHEA:65756"/>
        <dbReference type="Rhea" id="RHEA-COMP:16892"/>
        <dbReference type="Rhea" id="RHEA-COMP:16893"/>
        <dbReference type="Rhea" id="RHEA-COMP:16894"/>
        <dbReference type="Rhea" id="RHEA-COMP:16895"/>
        <dbReference type="ChEBI" id="CHEBI:15377"/>
        <dbReference type="ChEBI" id="CHEBI:15378"/>
        <dbReference type="ChEBI" id="CHEBI:29033"/>
        <dbReference type="ChEBI" id="CHEBI:29034"/>
        <dbReference type="ChEBI" id="CHEBI:29969"/>
        <dbReference type="ChEBI" id="CHEBI:29979"/>
        <dbReference type="ChEBI" id="CHEBI:33190"/>
        <dbReference type="ChEBI" id="CHEBI:58354"/>
        <dbReference type="ChEBI" id="CHEBI:143915"/>
        <dbReference type="ChEBI" id="CHEBI:157692"/>
    </reaction>
    <physiologicalReaction direction="left-to-right" evidence="13">
        <dbReference type="Rhea" id="RHEA:65757"/>
    </physiologicalReaction>
</comment>
<keyword evidence="9" id="KW-0663">Pyridoxal phosphate</keyword>
<dbReference type="GO" id="GO:0009228">
    <property type="term" value="P:thiamine biosynthetic process"/>
    <property type="evidence" value="ECO:0007669"/>
    <property type="project" value="UniProtKB-KW"/>
</dbReference>
<evidence type="ECO:0000256" key="4">
    <source>
        <dbReference type="ARBA" id="ARBA00009406"/>
    </source>
</evidence>
<dbReference type="KEGG" id="psn:Pedsa_2372"/>
<dbReference type="Pfam" id="PF02518">
    <property type="entry name" value="HATPase_c"/>
    <property type="match status" value="1"/>
</dbReference>
<dbReference type="SUPFAM" id="SSF47384">
    <property type="entry name" value="Homodimeric domain of signal transducing histidine kinase"/>
    <property type="match status" value="1"/>
</dbReference>
<evidence type="ECO:0000313" key="17">
    <source>
        <dbReference type="Proteomes" id="UP000000310"/>
    </source>
</evidence>
<dbReference type="SMART" id="SM00387">
    <property type="entry name" value="HATPase_c"/>
    <property type="match status" value="1"/>
</dbReference>
<reference evidence="16 17" key="1">
    <citation type="journal article" date="2011" name="Stand. Genomic Sci.">
        <title>Complete genome sequence of the gliding, heparinolytic Pedobacter saltans type strain (113).</title>
        <authorList>
            <person name="Liolios K."/>
            <person name="Sikorski J."/>
            <person name="Lu M."/>
            <person name="Nolan M."/>
            <person name="Lapidus A."/>
            <person name="Lucas S."/>
            <person name="Hammon N."/>
            <person name="Deshpande S."/>
            <person name="Cheng J.F."/>
            <person name="Tapia R."/>
            <person name="Han C."/>
            <person name="Goodwin L."/>
            <person name="Pitluck S."/>
            <person name="Huntemann M."/>
            <person name="Ivanova N."/>
            <person name="Pagani I."/>
            <person name="Mavromatis K."/>
            <person name="Ovchinikova G."/>
            <person name="Pati A."/>
            <person name="Chen A."/>
            <person name="Palaniappan K."/>
            <person name="Land M."/>
            <person name="Hauser L."/>
            <person name="Brambilla E.M."/>
            <person name="Kotsyurbenko O."/>
            <person name="Rohde M."/>
            <person name="Tindall B.J."/>
            <person name="Abt B."/>
            <person name="Goker M."/>
            <person name="Detter J.C."/>
            <person name="Woyke T."/>
            <person name="Bristow J."/>
            <person name="Eisen J.A."/>
            <person name="Markowitz V."/>
            <person name="Hugenholtz P."/>
            <person name="Klenk H.P."/>
            <person name="Kyrpides N.C."/>
        </authorList>
    </citation>
    <scope>NUCLEOTIDE SEQUENCE [LARGE SCALE GENOMIC DNA]</scope>
    <source>
        <strain evidence="17">ATCC 51119 / DSM 12145 / JCM 21818 / LMG 10337 / NBRC 100064 / NCIMB 13643</strain>
    </source>
</reference>
<feature type="transmembrane region" description="Helical" evidence="14">
    <location>
        <begin position="16"/>
        <end position="35"/>
    </location>
</feature>
<name>F0SDZ4_PSESL</name>
<dbReference type="GO" id="GO:0000155">
    <property type="term" value="F:phosphorelay sensor kinase activity"/>
    <property type="evidence" value="ECO:0007669"/>
    <property type="project" value="InterPro"/>
</dbReference>
<dbReference type="InterPro" id="IPR004358">
    <property type="entry name" value="Sig_transdc_His_kin-like_C"/>
</dbReference>
<evidence type="ECO:0000256" key="13">
    <source>
        <dbReference type="ARBA" id="ARBA00048179"/>
    </source>
</evidence>
<accession>F0SDZ4</accession>
<dbReference type="InterPro" id="IPR027939">
    <property type="entry name" value="NMT1/THI5"/>
</dbReference>
<dbReference type="InterPro" id="IPR036097">
    <property type="entry name" value="HisK_dim/P_sf"/>
</dbReference>
<evidence type="ECO:0000256" key="9">
    <source>
        <dbReference type="ARBA" id="ARBA00022898"/>
    </source>
</evidence>
<keyword evidence="14" id="KW-0812">Transmembrane</keyword>
<dbReference type="EMBL" id="CP002545">
    <property type="protein sequence ID" value="ADY52920.1"/>
    <property type="molecule type" value="Genomic_DNA"/>
</dbReference>
<reference evidence="17" key="2">
    <citation type="submission" date="2011-02" db="EMBL/GenBank/DDBJ databases">
        <title>The complete genome of Pedobacter saltans DSM 12145.</title>
        <authorList>
            <consortium name="US DOE Joint Genome Institute (JGI-PGF)"/>
            <person name="Lucas S."/>
            <person name="Copeland A."/>
            <person name="Lapidus A."/>
            <person name="Bruce D."/>
            <person name="Goodwin L."/>
            <person name="Pitluck S."/>
            <person name="Kyrpides N."/>
            <person name="Mavromatis K."/>
            <person name="Pagani I."/>
            <person name="Ivanova N."/>
            <person name="Ovchinnikova G."/>
            <person name="Lu M."/>
            <person name="Detter J.C."/>
            <person name="Han C."/>
            <person name="Land M."/>
            <person name="Hauser L."/>
            <person name="Markowitz V."/>
            <person name="Cheng J.-F."/>
            <person name="Hugenholtz P."/>
            <person name="Woyke T."/>
            <person name="Wu D."/>
            <person name="Tindall B."/>
            <person name="Pomrenke H.G."/>
            <person name="Brambilla E."/>
            <person name="Klenk H.-P."/>
            <person name="Eisen J.A."/>
        </authorList>
    </citation>
    <scope>NUCLEOTIDE SEQUENCE [LARGE SCALE GENOMIC DNA]</scope>
    <source>
        <strain evidence="17">ATCC 51119 / DSM 12145 / JCM 21818 / LMG 10337 / NBRC 100064 / NCIMB 13643</strain>
    </source>
</reference>
<dbReference type="PROSITE" id="PS50109">
    <property type="entry name" value="HIS_KIN"/>
    <property type="match status" value="1"/>
</dbReference>
<keyword evidence="16" id="KW-0418">Kinase</keyword>
<proteinExistence type="inferred from homology"/>
<dbReference type="SUPFAM" id="SSF55874">
    <property type="entry name" value="ATPase domain of HSP90 chaperone/DNA topoisomerase II/histidine kinase"/>
    <property type="match status" value="1"/>
</dbReference>
<evidence type="ECO:0000256" key="6">
    <source>
        <dbReference type="ARBA" id="ARBA00012438"/>
    </source>
</evidence>
<evidence type="ECO:0000256" key="11">
    <source>
        <dbReference type="ARBA" id="ARBA00023004"/>
    </source>
</evidence>
<dbReference type="SUPFAM" id="SSF53850">
    <property type="entry name" value="Periplasmic binding protein-like II"/>
    <property type="match status" value="1"/>
</dbReference>
<dbReference type="eggNOG" id="COG4251">
    <property type="taxonomic scope" value="Bacteria"/>
</dbReference>
<feature type="transmembrane region" description="Helical" evidence="14">
    <location>
        <begin position="339"/>
        <end position="360"/>
    </location>
</feature>
<dbReference type="InterPro" id="IPR035965">
    <property type="entry name" value="PAS-like_dom_sf"/>
</dbReference>
<keyword evidence="14" id="KW-0472">Membrane</keyword>
<dbReference type="InterPro" id="IPR005467">
    <property type="entry name" value="His_kinase_dom"/>
</dbReference>
<dbReference type="GO" id="GO:0046872">
    <property type="term" value="F:metal ion binding"/>
    <property type="evidence" value="ECO:0007669"/>
    <property type="project" value="UniProtKB-KW"/>
</dbReference>
<organism evidence="16 17">
    <name type="scientific">Pseudopedobacter saltans (strain ATCC 51119 / DSM 12145 / JCM 21818 / CCUG 39354 / LMG 10337 / NBRC 100064 / NCIMB 13643)</name>
    <name type="common">Pedobacter saltans</name>
    <dbReference type="NCBI Taxonomy" id="762903"/>
    <lineage>
        <taxon>Bacteria</taxon>
        <taxon>Pseudomonadati</taxon>
        <taxon>Bacteroidota</taxon>
        <taxon>Sphingobacteriia</taxon>
        <taxon>Sphingobacteriales</taxon>
        <taxon>Sphingobacteriaceae</taxon>
        <taxon>Pseudopedobacter</taxon>
    </lineage>
</organism>
<dbReference type="PANTHER" id="PTHR31528">
    <property type="entry name" value="4-AMINO-5-HYDROXYMETHYL-2-METHYLPYRIMIDINE PHOSPHATE SYNTHASE THI11-RELATED"/>
    <property type="match status" value="1"/>
</dbReference>
<dbReference type="STRING" id="762903.Pedsa_2372"/>
<dbReference type="InterPro" id="IPR003594">
    <property type="entry name" value="HATPase_dom"/>
</dbReference>
<dbReference type="AlphaFoldDB" id="F0SDZ4"/>
<evidence type="ECO:0000256" key="3">
    <source>
        <dbReference type="ARBA" id="ARBA00004948"/>
    </source>
</evidence>